<proteinExistence type="predicted"/>
<feature type="signal peptide" evidence="4">
    <location>
        <begin position="1"/>
        <end position="28"/>
    </location>
</feature>
<organism evidence="5 6">
    <name type="scientific">Plasmodiophora brassicae</name>
    <name type="common">Clubroot disease agent</name>
    <dbReference type="NCBI Taxonomy" id="37360"/>
    <lineage>
        <taxon>Eukaryota</taxon>
        <taxon>Sar</taxon>
        <taxon>Rhizaria</taxon>
        <taxon>Endomyxa</taxon>
        <taxon>Phytomyxea</taxon>
        <taxon>Plasmodiophorida</taxon>
        <taxon>Plasmodiophoridae</taxon>
        <taxon>Plasmodiophora</taxon>
    </lineage>
</organism>
<keyword evidence="2 4" id="KW-0732">Signal</keyword>
<dbReference type="GO" id="GO:0031012">
    <property type="term" value="C:extracellular matrix"/>
    <property type="evidence" value="ECO:0007669"/>
    <property type="project" value="TreeGrafter"/>
</dbReference>
<keyword evidence="3" id="KW-0677">Repeat</keyword>
<name>A0A0G4J1R4_PLABS</name>
<accession>A0A0G4J1R4</accession>
<dbReference type="OrthoDB" id="546383at2759"/>
<evidence type="ECO:0000313" key="5">
    <source>
        <dbReference type="EMBL" id="CEP01211.1"/>
    </source>
</evidence>
<evidence type="ECO:0000256" key="2">
    <source>
        <dbReference type="ARBA" id="ARBA00022729"/>
    </source>
</evidence>
<sequence length="364" mass="40828">MPLLITSAPVLLAGLLILFTSLSGRSAAVDFTFQLAGYDSVGIMDESRARHCHVLKYVLDGTPGSSDLIQLPYIDTNRFELMKQYLIDPRHLRLEPHSTAELVMFQGAANWLKCEALLSVTTRALAAKSIAALELLQDFSRTDVVAYLTGESTGDVAHFNEQALEYVGDHVMAKVYFDSCCAPDEDGVAKCDEREIWGHLWSAWFHRPNWRHTKQLLLGQNTIRMIEDHAFHGLQKLQSLILDGNQIESFDKNVFRGLSRLETLCNPNALVCERKSDRGHRTRHVCWADFTNNAIESIDADAFDGLPHLDRLFLNNNRIASIAPGAFTRTKYLDMLHLTGNPICGTTLHTSRGGLPDHITFLYC</sequence>
<keyword evidence="1" id="KW-0433">Leucine-rich repeat</keyword>
<dbReference type="InterPro" id="IPR032675">
    <property type="entry name" value="LRR_dom_sf"/>
</dbReference>
<dbReference type="InterPro" id="IPR001611">
    <property type="entry name" value="Leu-rich_rpt"/>
</dbReference>
<dbReference type="GO" id="GO:0005615">
    <property type="term" value="C:extracellular space"/>
    <property type="evidence" value="ECO:0007669"/>
    <property type="project" value="TreeGrafter"/>
</dbReference>
<dbReference type="Gene3D" id="3.80.10.10">
    <property type="entry name" value="Ribonuclease Inhibitor"/>
    <property type="match status" value="2"/>
</dbReference>
<dbReference type="PANTHER" id="PTHR24373:SF386">
    <property type="entry name" value="PROTEIN ARTICHOKE-LIKE"/>
    <property type="match status" value="1"/>
</dbReference>
<dbReference type="InterPro" id="IPR050328">
    <property type="entry name" value="Dev_Immune_Receptor"/>
</dbReference>
<evidence type="ECO:0000256" key="4">
    <source>
        <dbReference type="SAM" id="SignalP"/>
    </source>
</evidence>
<reference evidence="5 6" key="1">
    <citation type="submission" date="2015-02" db="EMBL/GenBank/DDBJ databases">
        <authorList>
            <person name="Chooi Y.-H."/>
        </authorList>
    </citation>
    <scope>NUCLEOTIDE SEQUENCE [LARGE SCALE GENOMIC DNA]</scope>
    <source>
        <strain evidence="5">E3</strain>
    </source>
</reference>
<dbReference type="STRING" id="37360.A0A0G4J1R4"/>
<keyword evidence="6" id="KW-1185">Reference proteome</keyword>
<gene>
    <name evidence="5" type="ORF">PBRA_001817</name>
</gene>
<evidence type="ECO:0000256" key="3">
    <source>
        <dbReference type="ARBA" id="ARBA00022737"/>
    </source>
</evidence>
<dbReference type="Proteomes" id="UP000039324">
    <property type="component" value="Unassembled WGS sequence"/>
</dbReference>
<evidence type="ECO:0000256" key="1">
    <source>
        <dbReference type="ARBA" id="ARBA00022614"/>
    </source>
</evidence>
<dbReference type="Pfam" id="PF13855">
    <property type="entry name" value="LRR_8"/>
    <property type="match status" value="2"/>
</dbReference>
<dbReference type="SUPFAM" id="SSF52058">
    <property type="entry name" value="L domain-like"/>
    <property type="match status" value="1"/>
</dbReference>
<dbReference type="PROSITE" id="PS51450">
    <property type="entry name" value="LRR"/>
    <property type="match status" value="1"/>
</dbReference>
<dbReference type="EMBL" id="CDSF01000112">
    <property type="protein sequence ID" value="CEP01211.1"/>
    <property type="molecule type" value="Genomic_DNA"/>
</dbReference>
<feature type="chain" id="PRO_5005193526" evidence="4">
    <location>
        <begin position="29"/>
        <end position="364"/>
    </location>
</feature>
<dbReference type="PANTHER" id="PTHR24373">
    <property type="entry name" value="SLIT RELATED LEUCINE-RICH REPEAT NEURONAL PROTEIN"/>
    <property type="match status" value="1"/>
</dbReference>
<dbReference type="SMART" id="SM00369">
    <property type="entry name" value="LRR_TYP"/>
    <property type="match status" value="2"/>
</dbReference>
<dbReference type="InterPro" id="IPR003591">
    <property type="entry name" value="Leu-rich_rpt_typical-subtyp"/>
</dbReference>
<evidence type="ECO:0000313" key="6">
    <source>
        <dbReference type="Proteomes" id="UP000039324"/>
    </source>
</evidence>
<dbReference type="AlphaFoldDB" id="A0A0G4J1R4"/>
<protein>
    <submittedName>
        <fullName evidence="5">Uncharacterized protein</fullName>
    </submittedName>
</protein>